<sequence>MKVTMAAVTALALSSACLAQTAPALPDPAGTDPKALGWMQGFPPAADKVVTFGNGSFYSFPRTRWSFSHMREMLPTVNVWRGSGTPSVLPVAPKDLDKLSFTDDKGAKASWAEMLTRTYTDSIIVLHKGKVIYEKYTGSAEPQLPHSAFSVTKSFIGTLAAMLATEGSLDPSAPVTKYIPELKDSAYGDATVRQVMDMTIGVQYSENYADPKAEIFDYARSGGMLPLPPGYAGPKNFYEFLVKLKKEGNHGEGFAYKTVNAEVLTWIIKRATGKSAAALMSEKIWQKLGAENDAYFSVDAIGSESGGGGLSLPLRDMARFGEMMRLGGKFNGQQIVPTSVVDDIRKGGDPAKFAKAGYPDVLGYGAGYAYRNMWWVSNNKNGVFDARGIHGQRVYIDPKAELVIAKFSSHPIAGNMANIPLTDAAFGALADYLSK</sequence>
<protein>
    <submittedName>
        <fullName evidence="3">6-aminohexanoate-dimer hydrolase</fullName>
    </submittedName>
</protein>
<dbReference type="Gene3D" id="3.40.710.10">
    <property type="entry name" value="DD-peptidase/beta-lactamase superfamily"/>
    <property type="match status" value="1"/>
</dbReference>
<reference evidence="3" key="1">
    <citation type="journal article" date="2014" name="Int. J. Syst. Evol. Microbiol.">
        <title>Complete genome sequence of Corynebacterium casei LMG S-19264T (=DSM 44701T), isolated from a smear-ripened cheese.</title>
        <authorList>
            <consortium name="US DOE Joint Genome Institute (JGI-PGF)"/>
            <person name="Walter F."/>
            <person name="Albersmeier A."/>
            <person name="Kalinowski J."/>
            <person name="Ruckert C."/>
        </authorList>
    </citation>
    <scope>NUCLEOTIDE SEQUENCE</scope>
    <source>
        <strain evidence="3">CGMCC 1.10998</strain>
    </source>
</reference>
<organism evidence="3 4">
    <name type="scientific">Undibacterium terreum</name>
    <dbReference type="NCBI Taxonomy" id="1224302"/>
    <lineage>
        <taxon>Bacteria</taxon>
        <taxon>Pseudomonadati</taxon>
        <taxon>Pseudomonadota</taxon>
        <taxon>Betaproteobacteria</taxon>
        <taxon>Burkholderiales</taxon>
        <taxon>Oxalobacteraceae</taxon>
        <taxon>Undibacterium</taxon>
    </lineage>
</organism>
<proteinExistence type="predicted"/>
<accession>A0A916U691</accession>
<keyword evidence="1" id="KW-0732">Signal</keyword>
<dbReference type="RefSeq" id="WP_188564529.1">
    <property type="nucleotide sequence ID" value="NZ_BMED01000001.1"/>
</dbReference>
<dbReference type="PANTHER" id="PTHR43283">
    <property type="entry name" value="BETA-LACTAMASE-RELATED"/>
    <property type="match status" value="1"/>
</dbReference>
<gene>
    <name evidence="3" type="ORF">GCM10011396_06460</name>
</gene>
<dbReference type="GO" id="GO:0016787">
    <property type="term" value="F:hydrolase activity"/>
    <property type="evidence" value="ECO:0007669"/>
    <property type="project" value="UniProtKB-KW"/>
</dbReference>
<dbReference type="Proteomes" id="UP000637423">
    <property type="component" value="Unassembled WGS sequence"/>
</dbReference>
<evidence type="ECO:0000256" key="1">
    <source>
        <dbReference type="SAM" id="SignalP"/>
    </source>
</evidence>
<evidence type="ECO:0000313" key="4">
    <source>
        <dbReference type="Proteomes" id="UP000637423"/>
    </source>
</evidence>
<dbReference type="Pfam" id="PF00144">
    <property type="entry name" value="Beta-lactamase"/>
    <property type="match status" value="1"/>
</dbReference>
<dbReference type="SUPFAM" id="SSF56601">
    <property type="entry name" value="beta-lactamase/transpeptidase-like"/>
    <property type="match status" value="1"/>
</dbReference>
<dbReference type="PANTHER" id="PTHR43283:SF7">
    <property type="entry name" value="BETA-LACTAMASE-RELATED DOMAIN-CONTAINING PROTEIN"/>
    <property type="match status" value="1"/>
</dbReference>
<dbReference type="InterPro" id="IPR001466">
    <property type="entry name" value="Beta-lactam-related"/>
</dbReference>
<dbReference type="InterPro" id="IPR050789">
    <property type="entry name" value="Diverse_Enzym_Activities"/>
</dbReference>
<dbReference type="PROSITE" id="PS51257">
    <property type="entry name" value="PROKAR_LIPOPROTEIN"/>
    <property type="match status" value="1"/>
</dbReference>
<feature type="domain" description="Beta-lactamase-related" evidence="2">
    <location>
        <begin position="121"/>
        <end position="409"/>
    </location>
</feature>
<feature type="chain" id="PRO_5036745968" evidence="1">
    <location>
        <begin position="20"/>
        <end position="435"/>
    </location>
</feature>
<evidence type="ECO:0000313" key="3">
    <source>
        <dbReference type="EMBL" id="GGC62290.1"/>
    </source>
</evidence>
<dbReference type="EMBL" id="BMED01000001">
    <property type="protein sequence ID" value="GGC62290.1"/>
    <property type="molecule type" value="Genomic_DNA"/>
</dbReference>
<dbReference type="AlphaFoldDB" id="A0A916U691"/>
<keyword evidence="3" id="KW-0378">Hydrolase</keyword>
<reference evidence="3" key="2">
    <citation type="submission" date="2020-09" db="EMBL/GenBank/DDBJ databases">
        <authorList>
            <person name="Sun Q."/>
            <person name="Zhou Y."/>
        </authorList>
    </citation>
    <scope>NUCLEOTIDE SEQUENCE</scope>
    <source>
        <strain evidence="3">CGMCC 1.10998</strain>
    </source>
</reference>
<comment type="caution">
    <text evidence="3">The sequence shown here is derived from an EMBL/GenBank/DDBJ whole genome shotgun (WGS) entry which is preliminary data.</text>
</comment>
<name>A0A916U691_9BURK</name>
<evidence type="ECO:0000259" key="2">
    <source>
        <dbReference type="Pfam" id="PF00144"/>
    </source>
</evidence>
<keyword evidence="4" id="KW-1185">Reference proteome</keyword>
<dbReference type="InterPro" id="IPR012338">
    <property type="entry name" value="Beta-lactam/transpept-like"/>
</dbReference>
<feature type="signal peptide" evidence="1">
    <location>
        <begin position="1"/>
        <end position="19"/>
    </location>
</feature>